<name>A0AAX4K1B4_9TREE</name>
<evidence type="ECO:0000313" key="2">
    <source>
        <dbReference type="Proteomes" id="UP001355207"/>
    </source>
</evidence>
<gene>
    <name evidence="1" type="ORF">L201_006110</name>
</gene>
<accession>A0AAX4K1B4</accession>
<evidence type="ECO:0000313" key="1">
    <source>
        <dbReference type="EMBL" id="WWC91169.1"/>
    </source>
</evidence>
<dbReference type="EMBL" id="CP144105">
    <property type="protein sequence ID" value="WWC91169.1"/>
    <property type="molecule type" value="Genomic_DNA"/>
</dbReference>
<evidence type="ECO:0008006" key="3">
    <source>
        <dbReference type="Google" id="ProtNLM"/>
    </source>
</evidence>
<protein>
    <recommendedName>
        <fullName evidence="3">F-box domain-containing protein</fullName>
    </recommendedName>
</protein>
<reference evidence="1 2" key="1">
    <citation type="submission" date="2024-01" db="EMBL/GenBank/DDBJ databases">
        <title>Comparative genomics of Cryptococcus and Kwoniella reveals pathogenesis evolution and contrasting modes of karyotype evolution via chromosome fusion or intercentromeric recombination.</title>
        <authorList>
            <person name="Coelho M.A."/>
            <person name="David-Palma M."/>
            <person name="Shea T."/>
            <person name="Bowers K."/>
            <person name="McGinley-Smith S."/>
            <person name="Mohammad A.W."/>
            <person name="Gnirke A."/>
            <person name="Yurkov A.M."/>
            <person name="Nowrousian M."/>
            <person name="Sun S."/>
            <person name="Cuomo C.A."/>
            <person name="Heitman J."/>
        </authorList>
    </citation>
    <scope>NUCLEOTIDE SEQUENCE [LARGE SCALE GENOMIC DNA]</scope>
    <source>
        <strain evidence="1 2">CBS 6074</strain>
    </source>
</reference>
<organism evidence="1 2">
    <name type="scientific">Kwoniella dendrophila CBS 6074</name>
    <dbReference type="NCBI Taxonomy" id="1295534"/>
    <lineage>
        <taxon>Eukaryota</taxon>
        <taxon>Fungi</taxon>
        <taxon>Dikarya</taxon>
        <taxon>Basidiomycota</taxon>
        <taxon>Agaricomycotina</taxon>
        <taxon>Tremellomycetes</taxon>
        <taxon>Tremellales</taxon>
        <taxon>Cryptococcaceae</taxon>
        <taxon>Kwoniella</taxon>
    </lineage>
</organism>
<dbReference type="GeneID" id="91096780"/>
<dbReference type="RefSeq" id="XP_066077932.1">
    <property type="nucleotide sequence ID" value="XM_066221835.1"/>
</dbReference>
<dbReference type="Proteomes" id="UP001355207">
    <property type="component" value="Chromosome 8"/>
</dbReference>
<dbReference type="AlphaFoldDB" id="A0AAX4K1B4"/>
<sequence>MSVEAEKPKKIGQLNEMVWSNPSICREILLYLPTKDVTRKHIYWKAVNTITLDKNVKVRRPAKWFRFFGPFPNATRILYIDDINEARIQQIGSRIQRSFVAGKAQYTFIDGNTRKCKLYFKNQSVEENNGVAVTMSPSLSKCIDLPSTWIHQEALYGEPFPFATFLDDNSSSDDDSSFGKSTLSTTQIITEQSNYVLLSFQSGYCRFSTSIDLLKMCHQLLKHERLAIENLELNELNESAIKSIYLNAHSLKRLTIRVLDNDPRHHWEDDNGEDYLPDYHLGEVIQK</sequence>
<keyword evidence="2" id="KW-1185">Reference proteome</keyword>
<proteinExistence type="predicted"/>